<organism evidence="1 2">
    <name type="scientific">Ficus carica</name>
    <name type="common">Common fig</name>
    <dbReference type="NCBI Taxonomy" id="3494"/>
    <lineage>
        <taxon>Eukaryota</taxon>
        <taxon>Viridiplantae</taxon>
        <taxon>Streptophyta</taxon>
        <taxon>Embryophyta</taxon>
        <taxon>Tracheophyta</taxon>
        <taxon>Spermatophyta</taxon>
        <taxon>Magnoliopsida</taxon>
        <taxon>eudicotyledons</taxon>
        <taxon>Gunneridae</taxon>
        <taxon>Pentapetalae</taxon>
        <taxon>rosids</taxon>
        <taxon>fabids</taxon>
        <taxon>Rosales</taxon>
        <taxon>Moraceae</taxon>
        <taxon>Ficeae</taxon>
        <taxon>Ficus</taxon>
    </lineage>
</organism>
<proteinExistence type="predicted"/>
<sequence>MGEILGFDERTGVWIKLKGVMEGKPEFFYMPKLLSLKGRLVMAFAEVMYGNPTELKGGKVGILWSCSIKL</sequence>
<dbReference type="Proteomes" id="UP001187192">
    <property type="component" value="Unassembled WGS sequence"/>
</dbReference>
<accession>A0AA87ZGT6</accession>
<gene>
    <name evidence="1" type="ORF">TIFTF001_004180</name>
</gene>
<evidence type="ECO:0000313" key="2">
    <source>
        <dbReference type="Proteomes" id="UP001187192"/>
    </source>
</evidence>
<dbReference type="AlphaFoldDB" id="A0AA87ZGT6"/>
<dbReference type="EMBL" id="BTGU01000004">
    <property type="protein sequence ID" value="GMN33467.1"/>
    <property type="molecule type" value="Genomic_DNA"/>
</dbReference>
<comment type="caution">
    <text evidence="1">The sequence shown here is derived from an EMBL/GenBank/DDBJ whole genome shotgun (WGS) entry which is preliminary data.</text>
</comment>
<protein>
    <submittedName>
        <fullName evidence="1">Uncharacterized protein</fullName>
    </submittedName>
</protein>
<name>A0AA87ZGT6_FICCA</name>
<reference evidence="1" key="1">
    <citation type="submission" date="2023-07" db="EMBL/GenBank/DDBJ databases">
        <title>draft genome sequence of fig (Ficus carica).</title>
        <authorList>
            <person name="Takahashi T."/>
            <person name="Nishimura K."/>
        </authorList>
    </citation>
    <scope>NUCLEOTIDE SEQUENCE</scope>
</reference>
<evidence type="ECO:0000313" key="1">
    <source>
        <dbReference type="EMBL" id="GMN33467.1"/>
    </source>
</evidence>
<keyword evidence="2" id="KW-1185">Reference proteome</keyword>